<feature type="non-terminal residue" evidence="3">
    <location>
        <position position="64"/>
    </location>
</feature>
<dbReference type="Proteomes" id="UP000681720">
    <property type="component" value="Unassembled WGS sequence"/>
</dbReference>
<proteinExistence type="predicted"/>
<name>A0A8S3AKX8_9BILA</name>
<dbReference type="Proteomes" id="UP000681967">
    <property type="component" value="Unassembled WGS sequence"/>
</dbReference>
<dbReference type="EMBL" id="CAJOBH010127356">
    <property type="protein sequence ID" value="CAF4740590.1"/>
    <property type="molecule type" value="Genomic_DNA"/>
</dbReference>
<protein>
    <submittedName>
        <fullName evidence="3">Uncharacterized protein</fullName>
    </submittedName>
</protein>
<feature type="non-terminal residue" evidence="3">
    <location>
        <position position="1"/>
    </location>
</feature>
<feature type="region of interest" description="Disordered" evidence="1">
    <location>
        <begin position="39"/>
        <end position="64"/>
    </location>
</feature>
<evidence type="ECO:0000256" key="1">
    <source>
        <dbReference type="SAM" id="MobiDB-lite"/>
    </source>
</evidence>
<dbReference type="AlphaFoldDB" id="A0A8S3AKX8"/>
<evidence type="ECO:0000313" key="2">
    <source>
        <dbReference type="EMBL" id="CAF4676981.1"/>
    </source>
</evidence>
<gene>
    <name evidence="3" type="ORF">BYL167_LOCUS45672</name>
    <name evidence="2" type="ORF">GIL414_LOCUS42123</name>
</gene>
<feature type="compositionally biased region" description="Basic and acidic residues" evidence="1">
    <location>
        <begin position="54"/>
        <end position="64"/>
    </location>
</feature>
<organism evidence="3 4">
    <name type="scientific">Rotaria magnacalcarata</name>
    <dbReference type="NCBI Taxonomy" id="392030"/>
    <lineage>
        <taxon>Eukaryota</taxon>
        <taxon>Metazoa</taxon>
        <taxon>Spiralia</taxon>
        <taxon>Gnathifera</taxon>
        <taxon>Rotifera</taxon>
        <taxon>Eurotatoria</taxon>
        <taxon>Bdelloidea</taxon>
        <taxon>Philodinida</taxon>
        <taxon>Philodinidae</taxon>
        <taxon>Rotaria</taxon>
    </lineage>
</organism>
<comment type="caution">
    <text evidence="3">The sequence shown here is derived from an EMBL/GenBank/DDBJ whole genome shotgun (WGS) entry which is preliminary data.</text>
</comment>
<dbReference type="EMBL" id="CAJOBJ010121234">
    <property type="protein sequence ID" value="CAF4676981.1"/>
    <property type="molecule type" value="Genomic_DNA"/>
</dbReference>
<sequence length="64" mass="6867">SAGVRFDPAGSLLPYSILGTVNDYVAELPDLEAAELCATSRDKKTPEDIPEVGQYDKKRVGSPD</sequence>
<evidence type="ECO:0000313" key="4">
    <source>
        <dbReference type="Proteomes" id="UP000681967"/>
    </source>
</evidence>
<evidence type="ECO:0000313" key="3">
    <source>
        <dbReference type="EMBL" id="CAF4740590.1"/>
    </source>
</evidence>
<accession>A0A8S3AKX8</accession>
<reference evidence="3" key="1">
    <citation type="submission" date="2021-02" db="EMBL/GenBank/DDBJ databases">
        <authorList>
            <person name="Nowell W R."/>
        </authorList>
    </citation>
    <scope>NUCLEOTIDE SEQUENCE</scope>
</reference>